<organism evidence="1 2">
    <name type="scientific">Camelus bactrianus</name>
    <name type="common">Bactrian camel</name>
    <dbReference type="NCBI Taxonomy" id="9837"/>
    <lineage>
        <taxon>Eukaryota</taxon>
        <taxon>Metazoa</taxon>
        <taxon>Chordata</taxon>
        <taxon>Craniata</taxon>
        <taxon>Vertebrata</taxon>
        <taxon>Euteleostomi</taxon>
        <taxon>Mammalia</taxon>
        <taxon>Eutheria</taxon>
        <taxon>Laurasiatheria</taxon>
        <taxon>Artiodactyla</taxon>
        <taxon>Tylopoda</taxon>
        <taxon>Camelidae</taxon>
        <taxon>Camelus</taxon>
    </lineage>
</organism>
<dbReference type="Proteomes" id="UP001732780">
    <property type="component" value="Chromosome 8"/>
</dbReference>
<reference evidence="2" key="1">
    <citation type="submission" date="2025-08" db="UniProtKB">
        <authorList>
            <consortium name="RefSeq"/>
        </authorList>
    </citation>
    <scope>IDENTIFICATION</scope>
    <source>
        <tissue evidence="2">Blood</tissue>
    </source>
</reference>
<keyword evidence="2" id="KW-0418">Kinase</keyword>
<name>A0AC58QR84_CAMBA</name>
<proteinExistence type="predicted"/>
<evidence type="ECO:0000313" key="1">
    <source>
        <dbReference type="Proteomes" id="UP001732780"/>
    </source>
</evidence>
<gene>
    <name evidence="2" type="primary">TTK</name>
</gene>
<accession>A0AC58QR84</accession>
<keyword evidence="1" id="KW-1185">Reference proteome</keyword>
<protein>
    <submittedName>
        <fullName evidence="2">Dual specificity protein kinase TTK isoform X2</fullName>
    </submittedName>
</protein>
<keyword evidence="2" id="KW-0808">Transferase</keyword>
<sequence length="855" mass="96789">MEAEDLSGRELTIDSIMNKVRDIKNKFKNEDLTDELSLNKVSADTTDNSGTVNQIMMMSNNPEDWLNLLLKLEKNSAPLNDALLNKLIGRYNQAIEALPPDKYGQNESFARIQVRFAELKAIQEPDDARDYFQMARANCKKFAFVHVSFAQFELSQGNFKKSKQLLQKAVECGAVPLEMLEIAIRNLNLQKKQLLSEEEKKSLSASTVLNAQEPFPNTLGHLQNRNISCDSRGQTTKARFLYGENIPPQDAEIGHRNPLKQTKRSCPFGRVPVNLLSSPDYHEKTDGSVVPTFAKSNRQTSGLECRDTIVPGSKSSGNDSSELRNLKSLQNTRSKEALISDEKSSELITDSVTLKNKSESSLLTKLEQTKEHQEPKVPENNQKQWQSKRKSECVNQNPAASSNQWQIPEMIQKVDTEKQTTFQQHAFSVSKQSPPISTPKWINPKSICKTPSNSALDDYMSCFRTPVVKNDFPPACQLSTPYSQLAYFQQQQQQIPVTPLQNLQISASSSTNECISVKGKIYSILKQIGSGGSSKVFQVLNEKKQIHAIKYVNLEEADSQTIDSYRNEIAYLNKLQQHSDKIIRLYDYEITDQYIYMVMECGNIDLNSWLKKKKSIDPWERKSYWKNMLEAVHTIHQHGIVHSDLKPANFLIVDGMLKLIDFGIANQMQPDTTSIVKDSQVGTVNYMPPEAIKDMSSSRENGKSKSKISPKSDVWSLGCILYYMTYGKTPFQHIINQISKLHAIIDPNHEIEFPDIPEKDLQDVLKCCLIRDPKQRISIPELLAHRYVQIQTHPGNQMAKGTTEEMKHVLGQLVCLNSPNSILRAAKTLYEHYSGGESHDSSSSSKTFEKKWGKK</sequence>
<evidence type="ECO:0000313" key="2">
    <source>
        <dbReference type="RefSeq" id="XP_074224802.1"/>
    </source>
</evidence>
<dbReference type="RefSeq" id="XP_074224802.1">
    <property type="nucleotide sequence ID" value="XM_074368701.1"/>
</dbReference>